<dbReference type="InterPro" id="IPR005019">
    <property type="entry name" value="Adenine_glyco"/>
</dbReference>
<dbReference type="SUPFAM" id="SSF48150">
    <property type="entry name" value="DNA-glycosylase"/>
    <property type="match status" value="1"/>
</dbReference>
<proteinExistence type="predicted"/>
<protein>
    <submittedName>
        <fullName evidence="1">DNA-3-methyladenine glycosylase I</fullName>
    </submittedName>
</protein>
<organism evidence="1 2">
    <name type="scientific">Pediococcus inopinatus</name>
    <dbReference type="NCBI Taxonomy" id="114090"/>
    <lineage>
        <taxon>Bacteria</taxon>
        <taxon>Bacillati</taxon>
        <taxon>Bacillota</taxon>
        <taxon>Bacilli</taxon>
        <taxon>Lactobacillales</taxon>
        <taxon>Lactobacillaceae</taxon>
        <taxon>Pediococcus</taxon>
    </lineage>
</organism>
<gene>
    <name evidence="1" type="ORF">N6G96_07895</name>
</gene>
<name>A0ABZ0Q4S6_9LACO</name>
<evidence type="ECO:0000313" key="1">
    <source>
        <dbReference type="EMBL" id="WPC21195.1"/>
    </source>
</evidence>
<dbReference type="Pfam" id="PF03352">
    <property type="entry name" value="Adenine_glyco"/>
    <property type="match status" value="1"/>
</dbReference>
<evidence type="ECO:0000313" key="2">
    <source>
        <dbReference type="Proteomes" id="UP001302696"/>
    </source>
</evidence>
<reference evidence="2" key="1">
    <citation type="submission" date="2024-06" db="EMBL/GenBank/DDBJ databases">
        <authorList>
            <person name="Chang H.C."/>
            <person name="Mun S.Y."/>
        </authorList>
    </citation>
    <scope>NUCLEOTIDE SEQUENCE [LARGE SCALE GENOMIC DNA]</scope>
    <source>
        <strain evidence="2">KT1</strain>
    </source>
</reference>
<dbReference type="InterPro" id="IPR011257">
    <property type="entry name" value="DNA_glycosylase"/>
</dbReference>
<dbReference type="InterPro" id="IPR052891">
    <property type="entry name" value="DNA-3mA_glycosylase"/>
</dbReference>
<dbReference type="RefSeq" id="WP_082854865.1">
    <property type="nucleotide sequence ID" value="NZ_BBIM01000034.1"/>
</dbReference>
<keyword evidence="2" id="KW-1185">Reference proteome</keyword>
<dbReference type="PANTHER" id="PTHR30037:SF4">
    <property type="entry name" value="DNA-3-METHYLADENINE GLYCOSYLASE I"/>
    <property type="match status" value="1"/>
</dbReference>
<dbReference type="EMBL" id="CP104778">
    <property type="protein sequence ID" value="WPC21195.1"/>
    <property type="molecule type" value="Genomic_DNA"/>
</dbReference>
<dbReference type="PANTHER" id="PTHR30037">
    <property type="entry name" value="DNA-3-METHYLADENINE GLYCOSYLASE 1"/>
    <property type="match status" value="1"/>
</dbReference>
<dbReference type="Gene3D" id="1.10.340.30">
    <property type="entry name" value="Hypothetical protein, domain 2"/>
    <property type="match status" value="1"/>
</dbReference>
<dbReference type="Proteomes" id="UP001302696">
    <property type="component" value="Chromosome"/>
</dbReference>
<accession>A0ABZ0Q4S6</accession>
<sequence length="170" mass="19694">MIRCLWSTKNAQLMQYHDLEWGIPVLESKKLFECFALEIFQAGLNWSTVLKRREGLRNTLSSFDPFCLCEYSDTEIQQVIADPAVIRNPRKIHAVFHNANVVAQLPTTFSDYMWHFVDFEPIRCPSTFMNSEEAQMLLAKRVVRQMKQDGFVFVGPKNIYAFFASSGVDK</sequence>